<dbReference type="KEGG" id="lpil:LIP_2367"/>
<accession>A0A0K2SM66</accession>
<gene>
    <name evidence="1" type="ORF">LIP_2367</name>
</gene>
<organism evidence="1 2">
    <name type="scientific">Limnochorda pilosa</name>
    <dbReference type="NCBI Taxonomy" id="1555112"/>
    <lineage>
        <taxon>Bacteria</taxon>
        <taxon>Bacillati</taxon>
        <taxon>Bacillota</taxon>
        <taxon>Limnochordia</taxon>
        <taxon>Limnochordales</taxon>
        <taxon>Limnochordaceae</taxon>
        <taxon>Limnochorda</taxon>
    </lineage>
</organism>
<proteinExistence type="predicted"/>
<reference evidence="2" key="1">
    <citation type="submission" date="2015-07" db="EMBL/GenBank/DDBJ databases">
        <title>Complete genome sequence and phylogenetic analysis of Limnochorda pilosa.</title>
        <authorList>
            <person name="Watanabe M."/>
            <person name="Kojima H."/>
            <person name="Fukui M."/>
        </authorList>
    </citation>
    <scope>NUCLEOTIDE SEQUENCE [LARGE SCALE GENOMIC DNA]</scope>
    <source>
        <strain evidence="2">HC45</strain>
    </source>
</reference>
<reference evidence="2" key="2">
    <citation type="journal article" date="2016" name="Int. J. Syst. Evol. Microbiol.">
        <title>Complete genome sequence and cell structure of Limnochorda pilosa, a Gram-negative spore-former within the phylum Firmicutes.</title>
        <authorList>
            <person name="Watanabe M."/>
            <person name="Kojima H."/>
            <person name="Fukui M."/>
        </authorList>
    </citation>
    <scope>NUCLEOTIDE SEQUENCE [LARGE SCALE GENOMIC DNA]</scope>
    <source>
        <strain evidence="2">HC45</strain>
    </source>
</reference>
<protein>
    <submittedName>
        <fullName evidence="1">Uncharacterized protein</fullName>
    </submittedName>
</protein>
<keyword evidence="2" id="KW-1185">Reference proteome</keyword>
<name>A0A0K2SM66_LIMPI</name>
<dbReference type="AlphaFoldDB" id="A0A0K2SM66"/>
<evidence type="ECO:0000313" key="2">
    <source>
        <dbReference type="Proteomes" id="UP000065807"/>
    </source>
</evidence>
<dbReference type="STRING" id="1555112.LIP_2367"/>
<dbReference type="RefSeq" id="WP_068138195.1">
    <property type="nucleotide sequence ID" value="NZ_AP014924.1"/>
</dbReference>
<evidence type="ECO:0000313" key="1">
    <source>
        <dbReference type="EMBL" id="BAS28208.1"/>
    </source>
</evidence>
<sequence>MTPEALTCLIAGGESLDVEFKGEEQVPLSDRDLADRGLLDHSAQVIPDARGQDLDLLEFSDRAAASASGAVAATTP</sequence>
<dbReference type="EMBL" id="AP014924">
    <property type="protein sequence ID" value="BAS28208.1"/>
    <property type="molecule type" value="Genomic_DNA"/>
</dbReference>
<dbReference type="Proteomes" id="UP000065807">
    <property type="component" value="Chromosome"/>
</dbReference>